<dbReference type="GO" id="GO:0000160">
    <property type="term" value="P:phosphorelay signal transduction system"/>
    <property type="evidence" value="ECO:0007669"/>
    <property type="project" value="UniProtKB-KW"/>
</dbReference>
<dbReference type="AlphaFoldDB" id="A0A6B3RMI4"/>
<gene>
    <name evidence="5" type="ORF">G3572_10625</name>
</gene>
<dbReference type="GO" id="GO:0005524">
    <property type="term" value="F:ATP binding"/>
    <property type="evidence" value="ECO:0007669"/>
    <property type="project" value="UniProtKB-KW"/>
</dbReference>
<evidence type="ECO:0000313" key="5">
    <source>
        <dbReference type="EMBL" id="NEX46661.1"/>
    </source>
</evidence>
<comment type="caution">
    <text evidence="5">The sequence shown here is derived from an EMBL/GenBank/DDBJ whole genome shotgun (WGS) entry which is preliminary data.</text>
</comment>
<keyword evidence="1" id="KW-0547">Nucleotide-binding</keyword>
<reference evidence="5 6" key="1">
    <citation type="submission" date="2020-02" db="EMBL/GenBank/DDBJ databases">
        <title>Rhodobacter algicola sp. nov., isolated from microalga culture.</title>
        <authorList>
            <person name="Park C.-Y."/>
        </authorList>
    </citation>
    <scope>NUCLEOTIDE SEQUENCE [LARGE SCALE GENOMIC DNA]</scope>
    <source>
        <strain evidence="5 6">ETT8</strain>
    </source>
</reference>
<evidence type="ECO:0000313" key="6">
    <source>
        <dbReference type="Proteomes" id="UP000481421"/>
    </source>
</evidence>
<keyword evidence="3" id="KW-0902">Two-component regulatory system</keyword>
<dbReference type="PANTHER" id="PTHR32071">
    <property type="entry name" value="TRANSCRIPTIONAL REGULATORY PROTEIN"/>
    <property type="match status" value="1"/>
</dbReference>
<dbReference type="InterPro" id="IPR024096">
    <property type="entry name" value="NO_sig/Golgi_transp_ligand-bd"/>
</dbReference>
<sequence length="535" mass="57335">MKSPLLPLRRTIDSAGLLDRGGRPTVRELLGGLSFNGLTGALHLNGERVTLQLAEADRILRRELVHLLGEEEARVVMMRRGFQMGQHDAAYVARSWPALDRGDAFTAGTRLHMFSGIVRVETVHNAFDFARGKFTAEFLWHNSVEAEDGPDQPRHSERPVCWQQLGYASGYASFFFGAPVIYKETQCVAQGHRCCRVLGRLATGWGENDPDVILFRSRILPRTPVAVRRKAVANPLPEAADIPLVAPVLRWLERAAQIPMPCLIAGDGSCGQDVAATQVLRLSGAGERTLRLTGAAADVEALRAALGQMRGPRRKDQPSALVLDKVETMSPAAQSVLAFELADGDPQKWAQLVVTSALPLAELAAGAILPALWARLCPLSTELPSLTERQGDLPHLAALNLARLAAQLGLEPPVIAPGALDQLADEPLAEGADGLEAIVAAILVDTPDGQAVTAALVARARRRVAPQSLRAGPPEGNLDALIAAKLAEGTFSLPAHEARIRELAQAQAGGNLSAAARLLGISRAQLAYREKTSRK</sequence>
<dbReference type="SUPFAM" id="SSF52540">
    <property type="entry name" value="P-loop containing nucleoside triphosphate hydrolases"/>
    <property type="match status" value="1"/>
</dbReference>
<dbReference type="Gene3D" id="3.40.50.300">
    <property type="entry name" value="P-loop containing nucleotide triphosphate hydrolases"/>
    <property type="match status" value="1"/>
</dbReference>
<feature type="domain" description="Sigma-54 factor interaction" evidence="4">
    <location>
        <begin position="238"/>
        <end position="444"/>
    </location>
</feature>
<dbReference type="Gene3D" id="3.30.1380.20">
    <property type="entry name" value="Trafficking protein particle complex subunit 3"/>
    <property type="match status" value="1"/>
</dbReference>
<dbReference type="SMART" id="SM00989">
    <property type="entry name" value="V4R"/>
    <property type="match status" value="1"/>
</dbReference>
<accession>A0A6B3RMI4</accession>
<dbReference type="Pfam" id="PF06505">
    <property type="entry name" value="XylR_N"/>
    <property type="match status" value="1"/>
</dbReference>
<evidence type="ECO:0000256" key="1">
    <source>
        <dbReference type="ARBA" id="ARBA00022741"/>
    </source>
</evidence>
<dbReference type="InterPro" id="IPR027417">
    <property type="entry name" value="P-loop_NTPase"/>
</dbReference>
<dbReference type="InterPro" id="IPR010523">
    <property type="entry name" value="XylR_N"/>
</dbReference>
<evidence type="ECO:0000256" key="3">
    <source>
        <dbReference type="ARBA" id="ARBA00023012"/>
    </source>
</evidence>
<evidence type="ECO:0000259" key="4">
    <source>
        <dbReference type="PROSITE" id="PS50045"/>
    </source>
</evidence>
<dbReference type="Pfam" id="PF14532">
    <property type="entry name" value="Sigma54_activ_2"/>
    <property type="match status" value="1"/>
</dbReference>
<dbReference type="InterPro" id="IPR002197">
    <property type="entry name" value="HTH_Fis"/>
</dbReference>
<dbReference type="GO" id="GO:0006355">
    <property type="term" value="P:regulation of DNA-templated transcription"/>
    <property type="evidence" value="ECO:0007669"/>
    <property type="project" value="InterPro"/>
</dbReference>
<dbReference type="Proteomes" id="UP000481421">
    <property type="component" value="Unassembled WGS sequence"/>
</dbReference>
<dbReference type="InterPro" id="IPR004096">
    <property type="entry name" value="V4R"/>
</dbReference>
<dbReference type="Pfam" id="PF02954">
    <property type="entry name" value="HTH_8"/>
    <property type="match status" value="1"/>
</dbReference>
<organism evidence="5 6">
    <name type="scientific">Pseudotabrizicola algicola</name>
    <dbReference type="NCBI Taxonomy" id="2709381"/>
    <lineage>
        <taxon>Bacteria</taxon>
        <taxon>Pseudomonadati</taxon>
        <taxon>Pseudomonadota</taxon>
        <taxon>Alphaproteobacteria</taxon>
        <taxon>Rhodobacterales</taxon>
        <taxon>Paracoccaceae</taxon>
        <taxon>Pseudotabrizicola</taxon>
    </lineage>
</organism>
<dbReference type="RefSeq" id="WP_164611585.1">
    <property type="nucleotide sequence ID" value="NZ_JAAIKE010000003.1"/>
</dbReference>
<dbReference type="InterPro" id="IPR002078">
    <property type="entry name" value="Sigma_54_int"/>
</dbReference>
<dbReference type="EMBL" id="JAAIKE010000003">
    <property type="protein sequence ID" value="NEX46661.1"/>
    <property type="molecule type" value="Genomic_DNA"/>
</dbReference>
<dbReference type="PROSITE" id="PS50045">
    <property type="entry name" value="SIGMA54_INTERACT_4"/>
    <property type="match status" value="1"/>
</dbReference>
<protein>
    <recommendedName>
        <fullName evidence="4">Sigma-54 factor interaction domain-containing protein</fullName>
    </recommendedName>
</protein>
<dbReference type="Pfam" id="PF02830">
    <property type="entry name" value="V4R"/>
    <property type="match status" value="1"/>
</dbReference>
<name>A0A6B3RMI4_9RHOB</name>
<dbReference type="SUPFAM" id="SSF111126">
    <property type="entry name" value="Ligand-binding domain in the NO signalling and Golgi transport"/>
    <property type="match status" value="1"/>
</dbReference>
<evidence type="ECO:0000256" key="2">
    <source>
        <dbReference type="ARBA" id="ARBA00022840"/>
    </source>
</evidence>
<keyword evidence="6" id="KW-1185">Reference proteome</keyword>
<dbReference type="GO" id="GO:0043565">
    <property type="term" value="F:sequence-specific DNA binding"/>
    <property type="evidence" value="ECO:0007669"/>
    <property type="project" value="InterPro"/>
</dbReference>
<keyword evidence="2" id="KW-0067">ATP-binding</keyword>
<proteinExistence type="predicted"/>